<dbReference type="InterPro" id="IPR036291">
    <property type="entry name" value="NAD(P)-bd_dom_sf"/>
</dbReference>
<accession>A0ABS4ZCR1</accession>
<dbReference type="EMBL" id="JAGIOB010000001">
    <property type="protein sequence ID" value="MBP2418789.1"/>
    <property type="molecule type" value="Genomic_DNA"/>
</dbReference>
<dbReference type="PROSITE" id="PS00671">
    <property type="entry name" value="D_2_HYDROXYACID_DH_3"/>
    <property type="match status" value="1"/>
</dbReference>
<evidence type="ECO:0000259" key="3">
    <source>
        <dbReference type="Pfam" id="PF02826"/>
    </source>
</evidence>
<evidence type="ECO:0000313" key="5">
    <source>
        <dbReference type="Proteomes" id="UP000758168"/>
    </source>
</evidence>
<comment type="caution">
    <text evidence="4">The sequence shown here is derived from an EMBL/GenBank/DDBJ whole genome shotgun (WGS) entry which is preliminary data.</text>
</comment>
<dbReference type="CDD" id="cd12166">
    <property type="entry name" value="2-Hacid_dh_7"/>
    <property type="match status" value="1"/>
</dbReference>
<dbReference type="SUPFAM" id="SSF52283">
    <property type="entry name" value="Formate/glycerate dehydrogenase catalytic domain-like"/>
    <property type="match status" value="1"/>
</dbReference>
<keyword evidence="2" id="KW-0520">NAD</keyword>
<name>A0ABS4ZCR1_9ACTN</name>
<dbReference type="RefSeq" id="WP_210058554.1">
    <property type="nucleotide sequence ID" value="NZ_BAAAMH010000007.1"/>
</dbReference>
<reference evidence="4 5" key="1">
    <citation type="submission" date="2021-03" db="EMBL/GenBank/DDBJ databases">
        <title>Sequencing the genomes of 1000 actinobacteria strains.</title>
        <authorList>
            <person name="Klenk H.-P."/>
        </authorList>
    </citation>
    <scope>NUCLEOTIDE SEQUENCE [LARGE SCALE GENOMIC DNA]</scope>
    <source>
        <strain evidence="4 5">DSM 12936</strain>
    </source>
</reference>
<gene>
    <name evidence="4" type="ORF">JOF54_003711</name>
</gene>
<evidence type="ECO:0000256" key="1">
    <source>
        <dbReference type="ARBA" id="ARBA00023002"/>
    </source>
</evidence>
<organism evidence="4 5">
    <name type="scientific">Microlunatus capsulatus</name>
    <dbReference type="NCBI Taxonomy" id="99117"/>
    <lineage>
        <taxon>Bacteria</taxon>
        <taxon>Bacillati</taxon>
        <taxon>Actinomycetota</taxon>
        <taxon>Actinomycetes</taxon>
        <taxon>Propionibacteriales</taxon>
        <taxon>Propionibacteriaceae</taxon>
        <taxon>Microlunatus</taxon>
    </lineage>
</organism>
<keyword evidence="1" id="KW-0560">Oxidoreductase</keyword>
<dbReference type="InterPro" id="IPR029753">
    <property type="entry name" value="D-isomer_DH_CS"/>
</dbReference>
<dbReference type="SUPFAM" id="SSF51735">
    <property type="entry name" value="NAD(P)-binding Rossmann-fold domains"/>
    <property type="match status" value="1"/>
</dbReference>
<dbReference type="PANTHER" id="PTHR43333:SF1">
    <property type="entry name" value="D-ISOMER SPECIFIC 2-HYDROXYACID DEHYDROGENASE NAD-BINDING DOMAIN-CONTAINING PROTEIN"/>
    <property type="match status" value="1"/>
</dbReference>
<dbReference type="Pfam" id="PF02826">
    <property type="entry name" value="2-Hacid_dh_C"/>
    <property type="match status" value="1"/>
</dbReference>
<evidence type="ECO:0000256" key="2">
    <source>
        <dbReference type="ARBA" id="ARBA00023027"/>
    </source>
</evidence>
<evidence type="ECO:0000313" key="4">
    <source>
        <dbReference type="EMBL" id="MBP2418789.1"/>
    </source>
</evidence>
<dbReference type="Gene3D" id="3.40.50.720">
    <property type="entry name" value="NAD(P)-binding Rossmann-like Domain"/>
    <property type="match status" value="2"/>
</dbReference>
<feature type="domain" description="D-isomer specific 2-hydroxyacid dehydrogenase NAD-binding" evidence="3">
    <location>
        <begin position="112"/>
        <end position="283"/>
    </location>
</feature>
<dbReference type="Proteomes" id="UP000758168">
    <property type="component" value="Unassembled WGS sequence"/>
</dbReference>
<dbReference type="InterPro" id="IPR006140">
    <property type="entry name" value="D-isomer_DH_NAD-bd"/>
</dbReference>
<dbReference type="PANTHER" id="PTHR43333">
    <property type="entry name" value="2-HACID_DH_C DOMAIN-CONTAINING PROTEIN"/>
    <property type="match status" value="1"/>
</dbReference>
<sequence length="320" mass="34018">MSESRQNPPVAWLPYADLAEAEARTGGLPDGVRVDCFLDDGSWPDSVADVEFLVVPYLKGPEVLRRAEEMTSLKVVQTLTAGVENYVPRVPDGVQLCNAAGVHDASTAEMALALALASGRHLDVYARQQTTGTWKGRFGSSLADKHVLIIGYGHIGEAIDARLAGFEVASVTRLARRARDGQPEVRSVHDLHAVLPRAEVVFVIAPHTPQTEGLIGAAELALLPDDALLVNVARGKLVDTDALVAETGTGRIRAALDVTDPEPLPPDHPLWQIPGVLVAPHVGGASSAFWPRSDRLIAAQLRRFAAGEPLENVITTGGSA</sequence>
<keyword evidence="5" id="KW-1185">Reference proteome</keyword>
<protein>
    <submittedName>
        <fullName evidence="4">Phosphoglycerate dehydrogenase-like enzyme</fullName>
    </submittedName>
</protein>
<proteinExistence type="predicted"/>